<reference evidence="2" key="3">
    <citation type="submission" date="2018-08" db="UniProtKB">
        <authorList>
            <consortium name="EnsemblPlants"/>
        </authorList>
    </citation>
    <scope>IDENTIFICATION</scope>
    <source>
        <strain evidence="2">cv. Bd21</strain>
    </source>
</reference>
<accession>A0A2K2CG51</accession>
<dbReference type="Gramene" id="PNT61002">
    <property type="protein sequence ID" value="PNT61002"/>
    <property type="gene ID" value="BRADI_5g08913v3"/>
</dbReference>
<keyword evidence="3" id="KW-1185">Reference proteome</keyword>
<reference evidence="1 2" key="1">
    <citation type="journal article" date="2010" name="Nature">
        <title>Genome sequencing and analysis of the model grass Brachypodium distachyon.</title>
        <authorList>
            <consortium name="International Brachypodium Initiative"/>
        </authorList>
    </citation>
    <scope>NUCLEOTIDE SEQUENCE [LARGE SCALE GENOMIC DNA]</scope>
    <source>
        <strain evidence="1 2">Bd21</strain>
    </source>
</reference>
<protein>
    <submittedName>
        <fullName evidence="1 2">Uncharacterized protein</fullName>
    </submittedName>
</protein>
<sequence>MLGSYRQLPIFSWTQEKRNMCEREDYVWQHSLPNANIPWPRRTRGAWHDAPAAVGTSTSRQASPMSRAAPFACDACSLAVNGMAPQGIYLSIDRKIPPLKTLHHAVACVVSLSRPACRLDRPATPNPPTAKAAWLTLRISSLWVGHCCLVGGWPLTNGKALAEQSTHRHYHN</sequence>
<dbReference type="AlphaFoldDB" id="A0A2K2CG51"/>
<dbReference type="InParanoid" id="A0A2K2CG51"/>
<evidence type="ECO:0000313" key="1">
    <source>
        <dbReference type="EMBL" id="PNT61002.1"/>
    </source>
</evidence>
<evidence type="ECO:0000313" key="2">
    <source>
        <dbReference type="EnsemblPlants" id="PNT61002"/>
    </source>
</evidence>
<evidence type="ECO:0000313" key="3">
    <source>
        <dbReference type="Proteomes" id="UP000008810"/>
    </source>
</evidence>
<name>A0A2K2CG51_BRADI</name>
<organism evidence="1">
    <name type="scientific">Brachypodium distachyon</name>
    <name type="common">Purple false brome</name>
    <name type="synonym">Trachynia distachya</name>
    <dbReference type="NCBI Taxonomy" id="15368"/>
    <lineage>
        <taxon>Eukaryota</taxon>
        <taxon>Viridiplantae</taxon>
        <taxon>Streptophyta</taxon>
        <taxon>Embryophyta</taxon>
        <taxon>Tracheophyta</taxon>
        <taxon>Spermatophyta</taxon>
        <taxon>Magnoliopsida</taxon>
        <taxon>Liliopsida</taxon>
        <taxon>Poales</taxon>
        <taxon>Poaceae</taxon>
        <taxon>BOP clade</taxon>
        <taxon>Pooideae</taxon>
        <taxon>Stipodae</taxon>
        <taxon>Brachypodieae</taxon>
        <taxon>Brachypodium</taxon>
    </lineage>
</organism>
<dbReference type="Proteomes" id="UP000008810">
    <property type="component" value="Chromosome 5"/>
</dbReference>
<proteinExistence type="predicted"/>
<gene>
    <name evidence="1" type="ORF">BRADI_5g08913v3</name>
</gene>
<dbReference type="EnsemblPlants" id="PNT61002">
    <property type="protein sequence ID" value="PNT61002"/>
    <property type="gene ID" value="BRADI_5g08913v3"/>
</dbReference>
<dbReference type="EMBL" id="CM000884">
    <property type="protein sequence ID" value="PNT61002.1"/>
    <property type="molecule type" value="Genomic_DNA"/>
</dbReference>
<reference evidence="1" key="2">
    <citation type="submission" date="2017-06" db="EMBL/GenBank/DDBJ databases">
        <title>WGS assembly of Brachypodium distachyon.</title>
        <authorList>
            <consortium name="The International Brachypodium Initiative"/>
            <person name="Lucas S."/>
            <person name="Harmon-Smith M."/>
            <person name="Lail K."/>
            <person name="Tice H."/>
            <person name="Grimwood J."/>
            <person name="Bruce D."/>
            <person name="Barry K."/>
            <person name="Shu S."/>
            <person name="Lindquist E."/>
            <person name="Wang M."/>
            <person name="Pitluck S."/>
            <person name="Vogel J.P."/>
            <person name="Garvin D.F."/>
            <person name="Mockler T.C."/>
            <person name="Schmutz J."/>
            <person name="Rokhsar D."/>
            <person name="Bevan M.W."/>
        </authorList>
    </citation>
    <scope>NUCLEOTIDE SEQUENCE</scope>
    <source>
        <strain evidence="1">Bd21</strain>
    </source>
</reference>